<organism evidence="3 4">
    <name type="scientific">Paxillus rubicundulus Ve08.2h10</name>
    <dbReference type="NCBI Taxonomy" id="930991"/>
    <lineage>
        <taxon>Eukaryota</taxon>
        <taxon>Fungi</taxon>
        <taxon>Dikarya</taxon>
        <taxon>Basidiomycota</taxon>
        <taxon>Agaricomycotina</taxon>
        <taxon>Agaricomycetes</taxon>
        <taxon>Agaricomycetidae</taxon>
        <taxon>Boletales</taxon>
        <taxon>Paxilineae</taxon>
        <taxon>Paxillaceae</taxon>
        <taxon>Paxillus</taxon>
    </lineage>
</organism>
<gene>
    <name evidence="3" type="ORF">PAXRUDRAFT_830205</name>
</gene>
<dbReference type="InParanoid" id="A0A0D0DTU9"/>
<keyword evidence="4" id="KW-1185">Reference proteome</keyword>
<feature type="compositionally biased region" description="Basic and acidic residues" evidence="1">
    <location>
        <begin position="127"/>
        <end position="137"/>
    </location>
</feature>
<protein>
    <recommendedName>
        <fullName evidence="2">THO1-MOS11 C-terminal domain-containing protein</fullName>
    </recommendedName>
</protein>
<dbReference type="AlphaFoldDB" id="A0A0D0DTU9"/>
<evidence type="ECO:0000313" key="3">
    <source>
        <dbReference type="EMBL" id="KIK92176.1"/>
    </source>
</evidence>
<reference evidence="4" key="2">
    <citation type="submission" date="2015-01" db="EMBL/GenBank/DDBJ databases">
        <title>Evolutionary Origins and Diversification of the Mycorrhizal Mutualists.</title>
        <authorList>
            <consortium name="DOE Joint Genome Institute"/>
            <consortium name="Mycorrhizal Genomics Consortium"/>
            <person name="Kohler A."/>
            <person name="Kuo A."/>
            <person name="Nagy L.G."/>
            <person name="Floudas D."/>
            <person name="Copeland A."/>
            <person name="Barry K.W."/>
            <person name="Cichocki N."/>
            <person name="Veneault-Fourrey C."/>
            <person name="LaButti K."/>
            <person name="Lindquist E.A."/>
            <person name="Lipzen A."/>
            <person name="Lundell T."/>
            <person name="Morin E."/>
            <person name="Murat C."/>
            <person name="Riley R."/>
            <person name="Ohm R."/>
            <person name="Sun H."/>
            <person name="Tunlid A."/>
            <person name="Henrissat B."/>
            <person name="Grigoriev I.V."/>
            <person name="Hibbett D.S."/>
            <person name="Martin F."/>
        </authorList>
    </citation>
    <scope>NUCLEOTIDE SEQUENCE [LARGE SCALE GENOMIC DNA]</scope>
    <source>
        <strain evidence="4">Ve08.2h10</strain>
    </source>
</reference>
<evidence type="ECO:0000259" key="2">
    <source>
        <dbReference type="Pfam" id="PF18592"/>
    </source>
</evidence>
<evidence type="ECO:0000256" key="1">
    <source>
        <dbReference type="SAM" id="MobiDB-lite"/>
    </source>
</evidence>
<feature type="region of interest" description="Disordered" evidence="1">
    <location>
        <begin position="70"/>
        <end position="232"/>
    </location>
</feature>
<dbReference type="STRING" id="930991.A0A0D0DTU9"/>
<proteinExistence type="predicted"/>
<name>A0A0D0DTU9_9AGAM</name>
<accession>A0A0D0DTU9</accession>
<dbReference type="Proteomes" id="UP000054538">
    <property type="component" value="Unassembled WGS sequence"/>
</dbReference>
<dbReference type="HOGENOM" id="CLU_096889_0_0_1"/>
<dbReference type="FunCoup" id="A0A0D0DTU9">
    <property type="interactions" value="667"/>
</dbReference>
<dbReference type="InterPro" id="IPR040746">
    <property type="entry name" value="THO1_MOS11_C"/>
</dbReference>
<sequence length="232" mass="25464">MDAKLKSLKVTDLRDILAKASAPAPTKTNKHDLIHRILANPTAVQVYHQLYPSPEPKNIPLSTAPINSCSNDDLLAPPEDLDLDEFNDPPPVSSPSLRSSSLKQSPSQPQVTPPPKAVVLVTPAADKQARVDQELEKRKARAARFGIPLVEPKKLYSPQPKKGSPENKPTPLAEEPERLNARSARFGGGDASNQPPKKGRKRVAPVEVDPEELERRRKRAERFGQGNREVAT</sequence>
<feature type="compositionally biased region" description="Low complexity" evidence="1">
    <location>
        <begin position="94"/>
        <end position="110"/>
    </location>
</feature>
<dbReference type="Pfam" id="PF18592">
    <property type="entry name" value="Tho1_MOS11_C"/>
    <property type="match status" value="1"/>
</dbReference>
<evidence type="ECO:0000313" key="4">
    <source>
        <dbReference type="Proteomes" id="UP000054538"/>
    </source>
</evidence>
<feature type="domain" description="THO1-MOS11 C-terminal" evidence="2">
    <location>
        <begin position="130"/>
        <end position="151"/>
    </location>
</feature>
<dbReference type="OrthoDB" id="445357at2759"/>
<reference evidence="3 4" key="1">
    <citation type="submission" date="2014-04" db="EMBL/GenBank/DDBJ databases">
        <authorList>
            <consortium name="DOE Joint Genome Institute"/>
            <person name="Kuo A."/>
            <person name="Kohler A."/>
            <person name="Jargeat P."/>
            <person name="Nagy L.G."/>
            <person name="Floudas D."/>
            <person name="Copeland A."/>
            <person name="Barry K.W."/>
            <person name="Cichocki N."/>
            <person name="Veneault-Fourrey C."/>
            <person name="LaButti K."/>
            <person name="Lindquist E.A."/>
            <person name="Lipzen A."/>
            <person name="Lundell T."/>
            <person name="Morin E."/>
            <person name="Murat C."/>
            <person name="Sun H."/>
            <person name="Tunlid A."/>
            <person name="Henrissat B."/>
            <person name="Grigoriev I.V."/>
            <person name="Hibbett D.S."/>
            <person name="Martin F."/>
            <person name="Nordberg H.P."/>
            <person name="Cantor M.N."/>
            <person name="Hua S.X."/>
        </authorList>
    </citation>
    <scope>NUCLEOTIDE SEQUENCE [LARGE SCALE GENOMIC DNA]</scope>
    <source>
        <strain evidence="3 4">Ve08.2h10</strain>
    </source>
</reference>
<dbReference type="EMBL" id="KN825306">
    <property type="protein sequence ID" value="KIK92176.1"/>
    <property type="molecule type" value="Genomic_DNA"/>
</dbReference>